<feature type="region of interest" description="Disordered" evidence="2">
    <location>
        <begin position="234"/>
        <end position="255"/>
    </location>
</feature>
<gene>
    <name evidence="4" type="ORF">GS399_15335</name>
</gene>
<feature type="domain" description="Ig-like" evidence="3">
    <location>
        <begin position="237"/>
        <end position="320"/>
    </location>
</feature>
<evidence type="ECO:0000256" key="2">
    <source>
        <dbReference type="SAM" id="MobiDB-lite"/>
    </source>
</evidence>
<organism evidence="4 5">
    <name type="scientific">Hufsiella arboris</name>
    <dbReference type="NCBI Taxonomy" id="2695275"/>
    <lineage>
        <taxon>Bacteria</taxon>
        <taxon>Pseudomonadati</taxon>
        <taxon>Bacteroidota</taxon>
        <taxon>Sphingobacteriia</taxon>
        <taxon>Sphingobacteriales</taxon>
        <taxon>Sphingobacteriaceae</taxon>
        <taxon>Hufsiella</taxon>
    </lineage>
</organism>
<feature type="domain" description="Ig-like" evidence="3">
    <location>
        <begin position="852"/>
        <end position="931"/>
    </location>
</feature>
<feature type="compositionally biased region" description="Low complexity" evidence="2">
    <location>
        <begin position="234"/>
        <end position="247"/>
    </location>
</feature>
<dbReference type="SUPFAM" id="SSF48726">
    <property type="entry name" value="Immunoglobulin"/>
    <property type="match status" value="11"/>
</dbReference>
<dbReference type="RefSeq" id="WP_160845520.1">
    <property type="nucleotide sequence ID" value="NZ_WVHT01000007.1"/>
</dbReference>
<evidence type="ECO:0000313" key="4">
    <source>
        <dbReference type="EMBL" id="MXV52347.1"/>
    </source>
</evidence>
<feature type="domain" description="Ig-like" evidence="3">
    <location>
        <begin position="765"/>
        <end position="844"/>
    </location>
</feature>
<feature type="domain" description="Ig-like" evidence="3">
    <location>
        <begin position="680"/>
        <end position="759"/>
    </location>
</feature>
<dbReference type="Proteomes" id="UP000466586">
    <property type="component" value="Unassembled WGS sequence"/>
</dbReference>
<accession>A0A7K1YCN7</accession>
<dbReference type="SMART" id="SM00408">
    <property type="entry name" value="IGc2"/>
    <property type="match status" value="7"/>
</dbReference>
<feature type="domain" description="Ig-like" evidence="3">
    <location>
        <begin position="43"/>
        <end position="130"/>
    </location>
</feature>
<dbReference type="PROSITE" id="PS50835">
    <property type="entry name" value="IG_LIKE"/>
    <property type="match status" value="12"/>
</dbReference>
<dbReference type="InterPro" id="IPR036179">
    <property type="entry name" value="Ig-like_dom_sf"/>
</dbReference>
<dbReference type="PANTHER" id="PTHR10075:SF14">
    <property type="entry name" value="CELL ADHESION MOLECULE DSCAM2-RELATED"/>
    <property type="match status" value="1"/>
</dbReference>
<dbReference type="InterPro" id="IPR003599">
    <property type="entry name" value="Ig_sub"/>
</dbReference>
<dbReference type="Pfam" id="PF13927">
    <property type="entry name" value="Ig_3"/>
    <property type="match status" value="10"/>
</dbReference>
<dbReference type="CDD" id="cd00096">
    <property type="entry name" value="Ig"/>
    <property type="match status" value="1"/>
</dbReference>
<dbReference type="EMBL" id="WVHT01000007">
    <property type="protein sequence ID" value="MXV52347.1"/>
    <property type="molecule type" value="Genomic_DNA"/>
</dbReference>
<dbReference type="AlphaFoldDB" id="A0A7K1YCN7"/>
<feature type="domain" description="Ig-like" evidence="3">
    <location>
        <begin position="332"/>
        <end position="415"/>
    </location>
</feature>
<feature type="domain" description="Ig-like" evidence="3">
    <location>
        <begin position="423"/>
        <end position="501"/>
    </location>
</feature>
<evidence type="ECO:0000256" key="1">
    <source>
        <dbReference type="ARBA" id="ARBA00023319"/>
    </source>
</evidence>
<dbReference type="InterPro" id="IPR003598">
    <property type="entry name" value="Ig_sub2"/>
</dbReference>
<feature type="domain" description="Ig-like" evidence="3">
    <location>
        <begin position="937"/>
        <end position="1017"/>
    </location>
</feature>
<feature type="domain" description="Ig-like" evidence="3">
    <location>
        <begin position="506"/>
        <end position="589"/>
    </location>
</feature>
<dbReference type="Gene3D" id="2.60.40.2700">
    <property type="match status" value="1"/>
</dbReference>
<comment type="caution">
    <text evidence="4">The sequence shown here is derived from an EMBL/GenBank/DDBJ whole genome shotgun (WGS) entry which is preliminary data.</text>
</comment>
<dbReference type="Gene3D" id="2.60.40.10">
    <property type="entry name" value="Immunoglobulins"/>
    <property type="match status" value="11"/>
</dbReference>
<name>A0A7K1YCN7_9SPHI</name>
<feature type="domain" description="Ig-like" evidence="3">
    <location>
        <begin position="138"/>
        <end position="229"/>
    </location>
</feature>
<protein>
    <recommendedName>
        <fullName evidence="3">Ig-like domain-containing protein</fullName>
    </recommendedName>
</protein>
<dbReference type="SMART" id="SM00409">
    <property type="entry name" value="IG"/>
    <property type="match status" value="12"/>
</dbReference>
<sequence length="1194" mass="123152">MRKIYYLTFLLLGMVLTGVPWQPCYAVEKNAGKTETNRAADSPPVITADLPSSQTNAEGSTLIINVVASGNNLSYQWQISKDGGTTFSDIPGFNINSVTKFGLSAADQGIWRCVVTNSAGIAVSNELNLTVTPATVTPTITTQPTSQALIVGAKLTLTARWASASRVSEVQWYKDGTAIAGANVLSSNSATFTINNVVLGDAGTYYCVVANSYSKAASDKVQSSDAVISVSSSATAPTVSPATDPAARTTAEGGPISLGPVTTVGGISFQWQKSTDGTTNWADIPGATTSTYSKPSAVYGVDDGYYRCIVTGTTPPPAISGRYQLTVSISKPTFTTPPQAQTLAVGDPLKLNAVATGTAAGGTISYQWRKGGVDIASATGQTYSIASVVIADAGSYTCIATNSAGSTASGAVNITVNATATLPVITTQPKNQTRIENQLISLSVTASGNNLSYQWQKDGSNISGATTATYAKTATLADAGNYTCGVSNSAGIVTSATATVTINIAPPVITTNLKDKVIPEGSNAKLEIYASGSNLTYQWKKNGIDIAGASGPNYNIYPILDASTADAGTYTCVVSNGGGSVTTAPGVVTISQALPGITTQPQNQTIVENGTLTLNVVATGLGLSYQWRKDGADISGANAANYTKSNITPTDAGAYLCIVTNTAGSVSSGSATIAVTLTTPVITTQPQSQTVNEKGNLNLSVTSTGSNLTYQWKKDTQDISGATAATFTKNNVEKNDAGNYSCTISNSAGSVTSDVAKITISLGAPVITAHPQNQFVLEHTALTVSITAAGTDLSYQWKKDGQDIAGAVSSTYTNTNAAMTDAGNYTVVVSNATGSVTSNAAAITVATSDVMPVVTVDPLDVSVTENGNITLSISATGTNLKYQWQKDGGDIAGANTSTYTKSKIVTADAGKYLCVVSNGKGLVSSGQAIVTVNLAKPIITSQPTDQTVIEKTPLTLSVAATGTAVKYQWKKNGIDIAGATATTYTNPSPVMNTDNGDYTCLVYNTGGNVLSNIAKVVISTSDIAPKITTQPKDITVTENDSLALTIAATGTPLNYQWKKGDKDIAGATAAIYKIKKAALADSGAYKCVISNLAGTVTSVAVIVAVNKAEVLYIPLFDGLADEYQQKATDKVELKAKGPGSELLINWFIDGTAVTAVENKFYLELSIAAGNHTVKAETADGKFNIEKPVIIKKTN</sequence>
<dbReference type="PANTHER" id="PTHR10075">
    <property type="entry name" value="BASIGIN RELATED"/>
    <property type="match status" value="1"/>
</dbReference>
<dbReference type="InterPro" id="IPR013783">
    <property type="entry name" value="Ig-like_fold"/>
</dbReference>
<proteinExistence type="predicted"/>
<feature type="domain" description="Ig-like" evidence="3">
    <location>
        <begin position="595"/>
        <end position="674"/>
    </location>
</feature>
<evidence type="ECO:0000313" key="5">
    <source>
        <dbReference type="Proteomes" id="UP000466586"/>
    </source>
</evidence>
<reference evidence="4 5" key="1">
    <citation type="submission" date="2019-11" db="EMBL/GenBank/DDBJ databases">
        <title>Pedobacter sp. HMF7647 Genome sequencing and assembly.</title>
        <authorList>
            <person name="Kang H."/>
            <person name="Kim H."/>
            <person name="Joh K."/>
        </authorList>
    </citation>
    <scope>NUCLEOTIDE SEQUENCE [LARGE SCALE GENOMIC DNA]</scope>
    <source>
        <strain evidence="4 5">HMF7647</strain>
    </source>
</reference>
<evidence type="ECO:0000259" key="3">
    <source>
        <dbReference type="PROSITE" id="PS50835"/>
    </source>
</evidence>
<dbReference type="InterPro" id="IPR007110">
    <property type="entry name" value="Ig-like_dom"/>
</dbReference>
<feature type="domain" description="Ig-like" evidence="3">
    <location>
        <begin position="1025"/>
        <end position="1104"/>
    </location>
</feature>
<keyword evidence="5" id="KW-1185">Reference proteome</keyword>
<keyword evidence="1" id="KW-0393">Immunoglobulin domain</keyword>